<comment type="similarity">
    <text evidence="1">Belongs to the NAD(P)-dependent epimerase/dehydratase family.</text>
</comment>
<dbReference type="EMBL" id="MHLI01000006">
    <property type="protein sequence ID" value="OGZ05806.1"/>
    <property type="molecule type" value="Genomic_DNA"/>
</dbReference>
<dbReference type="Proteomes" id="UP000177122">
    <property type="component" value="Unassembled WGS sequence"/>
</dbReference>
<comment type="caution">
    <text evidence="3">The sequence shown here is derived from an EMBL/GenBank/DDBJ whole genome shotgun (WGS) entry which is preliminary data.</text>
</comment>
<feature type="domain" description="NAD-dependent epimerase/dehydratase" evidence="2">
    <location>
        <begin position="3"/>
        <end position="240"/>
    </location>
</feature>
<dbReference type="Gene3D" id="3.40.50.720">
    <property type="entry name" value="NAD(P)-binding Rossmann-like Domain"/>
    <property type="match status" value="1"/>
</dbReference>
<dbReference type="AlphaFoldDB" id="A0A1G2CWR0"/>
<dbReference type="InterPro" id="IPR001509">
    <property type="entry name" value="Epimerase_deHydtase"/>
</dbReference>
<evidence type="ECO:0000313" key="4">
    <source>
        <dbReference type="Proteomes" id="UP000177122"/>
    </source>
</evidence>
<sequence>MKILVTGVAGAIGSHVAEALAKRGDAVFGIDNIDPYYDPVIKMLALADVKEAGVEVVIADINTIDLTTLGNDIEAIVHFAAQPGISAGTPFAQYVANNIHATYALLEYAKTLPKLKLFLHISTSSVYGRSARGSEDVVPMPTSPYGVTKLAAEQLALSRFRSDGLPVAVLRLFSVYGPRERPEKLYHKLTHAMLLDKPFPLYEGSEKHERSFTYVGDVVDACLRALDRYETIVGEIINIGSSAVHTTGEGIRIIESLARKKAELVLVPPRYGDQIDTKAVIEKAKRLLDFVPNVSLEEGLQRQFDWHEKKLFPHLKKEGKIT</sequence>
<dbReference type="PRINTS" id="PR01713">
    <property type="entry name" value="NUCEPIMERASE"/>
</dbReference>
<dbReference type="Pfam" id="PF01370">
    <property type="entry name" value="Epimerase"/>
    <property type="match status" value="1"/>
</dbReference>
<evidence type="ECO:0000256" key="1">
    <source>
        <dbReference type="ARBA" id="ARBA00007637"/>
    </source>
</evidence>
<dbReference type="SUPFAM" id="SSF51735">
    <property type="entry name" value="NAD(P)-binding Rossmann-fold domains"/>
    <property type="match status" value="1"/>
</dbReference>
<dbReference type="PANTHER" id="PTHR43000">
    <property type="entry name" value="DTDP-D-GLUCOSE 4,6-DEHYDRATASE-RELATED"/>
    <property type="match status" value="1"/>
</dbReference>
<name>A0A1G2CWR0_9BACT</name>
<evidence type="ECO:0000259" key="2">
    <source>
        <dbReference type="Pfam" id="PF01370"/>
    </source>
</evidence>
<proteinExistence type="inferred from homology"/>
<accession>A0A1G2CWR0</accession>
<organism evidence="3 4">
    <name type="scientific">Candidatus Lloydbacteria bacterium RIFCSPHIGHO2_01_FULL_49_22</name>
    <dbReference type="NCBI Taxonomy" id="1798658"/>
    <lineage>
        <taxon>Bacteria</taxon>
        <taxon>Candidatus Lloydiibacteriota</taxon>
    </lineage>
</organism>
<reference evidence="3 4" key="1">
    <citation type="journal article" date="2016" name="Nat. Commun.">
        <title>Thousands of microbial genomes shed light on interconnected biogeochemical processes in an aquifer system.</title>
        <authorList>
            <person name="Anantharaman K."/>
            <person name="Brown C.T."/>
            <person name="Hug L.A."/>
            <person name="Sharon I."/>
            <person name="Castelle C.J."/>
            <person name="Probst A.J."/>
            <person name="Thomas B.C."/>
            <person name="Singh A."/>
            <person name="Wilkins M.J."/>
            <person name="Karaoz U."/>
            <person name="Brodie E.L."/>
            <person name="Williams K.H."/>
            <person name="Hubbard S.S."/>
            <person name="Banfield J.F."/>
        </authorList>
    </citation>
    <scope>NUCLEOTIDE SEQUENCE [LARGE SCALE GENOMIC DNA]</scope>
</reference>
<gene>
    <name evidence="3" type="ORF">A2845_03310</name>
</gene>
<protein>
    <recommendedName>
        <fullName evidence="2">NAD-dependent epimerase/dehydratase domain-containing protein</fullName>
    </recommendedName>
</protein>
<evidence type="ECO:0000313" key="3">
    <source>
        <dbReference type="EMBL" id="OGZ05806.1"/>
    </source>
</evidence>
<dbReference type="InterPro" id="IPR036291">
    <property type="entry name" value="NAD(P)-bd_dom_sf"/>
</dbReference>